<feature type="transmembrane region" description="Helical" evidence="8">
    <location>
        <begin position="92"/>
        <end position="113"/>
    </location>
</feature>
<evidence type="ECO:0000256" key="5">
    <source>
        <dbReference type="ARBA" id="ARBA00022692"/>
    </source>
</evidence>
<proteinExistence type="inferred from homology"/>
<keyword evidence="7 8" id="KW-0472">Membrane</keyword>
<keyword evidence="5 8" id="KW-0812">Transmembrane</keyword>
<evidence type="ECO:0000313" key="10">
    <source>
        <dbReference type="EMBL" id="GAK72842.1"/>
    </source>
</evidence>
<dbReference type="PANTHER" id="PTHR43357:SF4">
    <property type="entry name" value="INNER MEMBRANE ABC TRANSPORTER PERMEASE PROTEIN YDCV"/>
    <property type="match status" value="1"/>
</dbReference>
<dbReference type="Pfam" id="PF00528">
    <property type="entry name" value="BPD_transp_1"/>
    <property type="match status" value="1"/>
</dbReference>
<name>A0A081D1P6_9HYPH</name>
<organism evidence="10 11">
    <name type="scientific">Agrobacterium rubi TR3 = NBRC 13261</name>
    <dbReference type="NCBI Taxonomy" id="1368415"/>
    <lineage>
        <taxon>Bacteria</taxon>
        <taxon>Pseudomonadati</taxon>
        <taxon>Pseudomonadota</taxon>
        <taxon>Alphaproteobacteria</taxon>
        <taxon>Hyphomicrobiales</taxon>
        <taxon>Rhizobiaceae</taxon>
        <taxon>Rhizobium/Agrobacterium group</taxon>
        <taxon>Agrobacterium</taxon>
    </lineage>
</organism>
<dbReference type="Proteomes" id="UP000028701">
    <property type="component" value="Unassembled WGS sequence"/>
</dbReference>
<evidence type="ECO:0000256" key="4">
    <source>
        <dbReference type="ARBA" id="ARBA00022519"/>
    </source>
</evidence>
<evidence type="ECO:0000256" key="7">
    <source>
        <dbReference type="ARBA" id="ARBA00023136"/>
    </source>
</evidence>
<feature type="transmembrane region" description="Helical" evidence="8">
    <location>
        <begin position="57"/>
        <end position="80"/>
    </location>
</feature>
<dbReference type="EMBL" id="BBJU01000028">
    <property type="protein sequence ID" value="GAK72842.1"/>
    <property type="molecule type" value="Genomic_DNA"/>
</dbReference>
<feature type="transmembrane region" description="Helical" evidence="8">
    <location>
        <begin position="163"/>
        <end position="182"/>
    </location>
</feature>
<feature type="transmembrane region" description="Helical" evidence="8">
    <location>
        <begin position="188"/>
        <end position="211"/>
    </location>
</feature>
<evidence type="ECO:0000256" key="2">
    <source>
        <dbReference type="ARBA" id="ARBA00022448"/>
    </source>
</evidence>
<feature type="transmembrane region" description="Helical" evidence="8">
    <location>
        <begin position="7"/>
        <end position="25"/>
    </location>
</feature>
<dbReference type="InterPro" id="IPR035906">
    <property type="entry name" value="MetI-like_sf"/>
</dbReference>
<dbReference type="CDD" id="cd06261">
    <property type="entry name" value="TM_PBP2"/>
    <property type="match status" value="1"/>
</dbReference>
<dbReference type="InterPro" id="IPR000515">
    <property type="entry name" value="MetI-like"/>
</dbReference>
<protein>
    <submittedName>
        <fullName evidence="10">Putative ABC transporter permease protein</fullName>
    </submittedName>
</protein>
<comment type="subcellular location">
    <subcellularLocation>
        <location evidence="1">Cell inner membrane</location>
        <topology evidence="1">Multi-pass membrane protein</topology>
    </subcellularLocation>
    <subcellularLocation>
        <location evidence="8">Cell membrane</location>
        <topology evidence="8">Multi-pass membrane protein</topology>
    </subcellularLocation>
</comment>
<dbReference type="AlphaFoldDB" id="A0A081D1P6"/>
<reference evidence="10 11" key="1">
    <citation type="submission" date="2014-08" db="EMBL/GenBank/DDBJ databases">
        <title>Whole genome shotgun sequence of Rhizobium rubi NBRC 13261.</title>
        <authorList>
            <person name="Katano-Makiyama Y."/>
            <person name="Hosoyama A."/>
            <person name="Hashimoto M."/>
            <person name="Hosoyama Y."/>
            <person name="Noguchi M."/>
            <person name="Tsuchikane K."/>
            <person name="Uohara A."/>
            <person name="Ohji S."/>
            <person name="Ichikawa N."/>
            <person name="Kimura A."/>
            <person name="Yamazoe A."/>
            <person name="Fujita N."/>
        </authorList>
    </citation>
    <scope>NUCLEOTIDE SEQUENCE [LARGE SCALE GENOMIC DNA]</scope>
    <source>
        <strain evidence="10 11">NBRC 13261</strain>
    </source>
</reference>
<dbReference type="PANTHER" id="PTHR43357">
    <property type="entry name" value="INNER MEMBRANE ABC TRANSPORTER PERMEASE PROTEIN YDCV"/>
    <property type="match status" value="1"/>
</dbReference>
<keyword evidence="2 8" id="KW-0813">Transport</keyword>
<feature type="domain" description="ABC transmembrane type-1" evidence="9">
    <location>
        <begin position="57"/>
        <end position="247"/>
    </location>
</feature>
<keyword evidence="3" id="KW-1003">Cell membrane</keyword>
<dbReference type="GO" id="GO:0005886">
    <property type="term" value="C:plasma membrane"/>
    <property type="evidence" value="ECO:0007669"/>
    <property type="project" value="UniProtKB-SubCell"/>
</dbReference>
<keyword evidence="4" id="KW-0997">Cell inner membrane</keyword>
<dbReference type="SUPFAM" id="SSF161098">
    <property type="entry name" value="MetI-like"/>
    <property type="match status" value="1"/>
</dbReference>
<evidence type="ECO:0000256" key="6">
    <source>
        <dbReference type="ARBA" id="ARBA00022989"/>
    </source>
</evidence>
<dbReference type="GO" id="GO:0055085">
    <property type="term" value="P:transmembrane transport"/>
    <property type="evidence" value="ECO:0007669"/>
    <property type="project" value="InterPro"/>
</dbReference>
<feature type="transmembrane region" description="Helical" evidence="8">
    <location>
        <begin position="133"/>
        <end position="151"/>
    </location>
</feature>
<evidence type="ECO:0000313" key="11">
    <source>
        <dbReference type="Proteomes" id="UP000028701"/>
    </source>
</evidence>
<sequence length="262" mass="28544">MKTVLRLLLWTAIAVAGIYFVLPLISTAEFSLSIRRDGYSLDAYRSVFSDPEFFATLGYSAVIALCTIIFGVVLVVPMAYFVRLRLPWLKPVVELVVMLPLVVPPIVLVFGYLRLFSSSSVLPLTSTEMGSNVLLVCGYMTLSLPYFYRAVDSGLQAIDARTLTDAATILGASPITVIRLVILPNILVSVLSGAFLTFAVVISEFVMASLLTRPAFGTYIQKVGVAQAYEPAALVILSFAITWGAMGMIQLLARSAPHQHER</sequence>
<dbReference type="PROSITE" id="PS50928">
    <property type="entry name" value="ABC_TM1"/>
    <property type="match status" value="1"/>
</dbReference>
<dbReference type="OrthoDB" id="5622164at2"/>
<accession>A0A081D1P6</accession>
<evidence type="ECO:0000256" key="8">
    <source>
        <dbReference type="RuleBase" id="RU363032"/>
    </source>
</evidence>
<feature type="transmembrane region" description="Helical" evidence="8">
    <location>
        <begin position="232"/>
        <end position="253"/>
    </location>
</feature>
<dbReference type="RefSeq" id="WP_045232273.1">
    <property type="nucleotide sequence ID" value="NZ_BBJU01000028.1"/>
</dbReference>
<keyword evidence="6 8" id="KW-1133">Transmembrane helix</keyword>
<dbReference type="eggNOG" id="COG1177">
    <property type="taxonomic scope" value="Bacteria"/>
</dbReference>
<evidence type="ECO:0000256" key="1">
    <source>
        <dbReference type="ARBA" id="ARBA00004429"/>
    </source>
</evidence>
<evidence type="ECO:0000259" key="9">
    <source>
        <dbReference type="PROSITE" id="PS50928"/>
    </source>
</evidence>
<comment type="similarity">
    <text evidence="8">Belongs to the binding-protein-dependent transport system permease family.</text>
</comment>
<evidence type="ECO:0000256" key="3">
    <source>
        <dbReference type="ARBA" id="ARBA00022475"/>
    </source>
</evidence>
<comment type="caution">
    <text evidence="10">The sequence shown here is derived from an EMBL/GenBank/DDBJ whole genome shotgun (WGS) entry which is preliminary data.</text>
</comment>
<gene>
    <name evidence="10" type="ORF">RRU01S_28_00850</name>
</gene>
<dbReference type="Gene3D" id="1.10.3720.10">
    <property type="entry name" value="MetI-like"/>
    <property type="match status" value="1"/>
</dbReference>